<dbReference type="Pfam" id="PF19904">
    <property type="entry name" value="DUF6377"/>
    <property type="match status" value="1"/>
</dbReference>
<dbReference type="OrthoDB" id="1044679at2"/>
<keyword evidence="2" id="KW-0812">Transmembrane</keyword>
<keyword evidence="3" id="KW-0732">Signal</keyword>
<reference evidence="5 6" key="1">
    <citation type="submission" date="2017-05" db="EMBL/GenBank/DDBJ databases">
        <authorList>
            <person name="Varghese N."/>
            <person name="Submissions S."/>
        </authorList>
    </citation>
    <scope>NUCLEOTIDE SEQUENCE [LARGE SCALE GENOMIC DNA]</scope>
    <source>
        <strain evidence="5 6">DSM 27040</strain>
    </source>
</reference>
<accession>A0A521D5X6</accession>
<evidence type="ECO:0000256" key="1">
    <source>
        <dbReference type="SAM" id="Coils"/>
    </source>
</evidence>
<protein>
    <submittedName>
        <fullName evidence="5">Transcriptional regulator</fullName>
    </submittedName>
</protein>
<keyword evidence="2" id="KW-1133">Transmembrane helix</keyword>
<keyword evidence="2" id="KW-0472">Membrane</keyword>
<dbReference type="EMBL" id="FXTB01000004">
    <property type="protein sequence ID" value="SMO66501.1"/>
    <property type="molecule type" value="Genomic_DNA"/>
</dbReference>
<gene>
    <name evidence="5" type="ORF">SAMN06265379_104204</name>
</gene>
<proteinExistence type="predicted"/>
<feature type="chain" id="PRO_5022068489" evidence="3">
    <location>
        <begin position="20"/>
        <end position="550"/>
    </location>
</feature>
<feature type="domain" description="DUF6377" evidence="4">
    <location>
        <begin position="256"/>
        <end position="510"/>
    </location>
</feature>
<evidence type="ECO:0000256" key="2">
    <source>
        <dbReference type="SAM" id="Phobius"/>
    </source>
</evidence>
<keyword evidence="6" id="KW-1185">Reference proteome</keyword>
<sequence length="550" mass="63991">MNKILILFKFLLGASTLSAHSEVDSLVVLLEKTMEEAPVYEQKKINRIASLKNILAERQMSPEETFFVHNQLIEEYLKYNFDSTLHYLNLNQKLARELGNPKLQNQSNIKMAFVLASSGRYFEAVEKLERIDKSTLADKGLIDYYNAFIKVYNDLSFYTPSNQNRQKYTDIHNNYIDSLLPLLNPESPQYLSMLEKQYRDQRNMIECKKINSRRLSNAQMGTIEYSLITFERALLFELENNIRLKKKYLILSAISDIKAAVKDNASLTDLALILNDEGDVFRAHRFIMFSFDDASFYNSRLRFMVISEILPVISNAYQIKTTRQQKTLRQLLTIISVLLVILLMAIFFIHRQLSSLKKAQGELKKVNAKLKSLNQSLNESNNQLNAANDALAEANHVKEHYIGNFLTICSNYIDKLDEMNKVVNKKIGARQFEELFRLTKSKKLIDSEVQEFYKNFDDTFLHIFPHFVEQLNALLTPEEQIVLKDEERLNTELRIFALIRLGINDSSKIAKLLRYSVNTIYNYRVKIKNKARTDRDNFENSVMLIDVAKK</sequence>
<dbReference type="InterPro" id="IPR045957">
    <property type="entry name" value="DUF6377"/>
</dbReference>
<feature type="signal peptide" evidence="3">
    <location>
        <begin position="1"/>
        <end position="19"/>
    </location>
</feature>
<feature type="coiled-coil region" evidence="1">
    <location>
        <begin position="356"/>
        <end position="397"/>
    </location>
</feature>
<feature type="transmembrane region" description="Helical" evidence="2">
    <location>
        <begin position="331"/>
        <end position="349"/>
    </location>
</feature>
<evidence type="ECO:0000256" key="3">
    <source>
        <dbReference type="SAM" id="SignalP"/>
    </source>
</evidence>
<dbReference type="RefSeq" id="WP_142533353.1">
    <property type="nucleotide sequence ID" value="NZ_FXTB01000004.1"/>
</dbReference>
<name>A0A521D5X6_SACCC</name>
<dbReference type="AlphaFoldDB" id="A0A521D5X6"/>
<evidence type="ECO:0000313" key="6">
    <source>
        <dbReference type="Proteomes" id="UP000319040"/>
    </source>
</evidence>
<organism evidence="5 6">
    <name type="scientific">Saccharicrinis carchari</name>
    <dbReference type="NCBI Taxonomy" id="1168039"/>
    <lineage>
        <taxon>Bacteria</taxon>
        <taxon>Pseudomonadati</taxon>
        <taxon>Bacteroidota</taxon>
        <taxon>Bacteroidia</taxon>
        <taxon>Marinilabiliales</taxon>
        <taxon>Marinilabiliaceae</taxon>
        <taxon>Saccharicrinis</taxon>
    </lineage>
</organism>
<evidence type="ECO:0000259" key="4">
    <source>
        <dbReference type="Pfam" id="PF19904"/>
    </source>
</evidence>
<evidence type="ECO:0000313" key="5">
    <source>
        <dbReference type="EMBL" id="SMO66501.1"/>
    </source>
</evidence>
<keyword evidence="1" id="KW-0175">Coiled coil</keyword>
<dbReference type="Proteomes" id="UP000319040">
    <property type="component" value="Unassembled WGS sequence"/>
</dbReference>